<keyword evidence="2" id="KW-1185">Reference proteome</keyword>
<reference evidence="1 2" key="1">
    <citation type="submission" date="2018-02" db="EMBL/GenBank/DDBJ databases">
        <title>Solimicrobium silvestre gen. nov., sp. nov., isolated from alpine forest soil.</title>
        <authorList>
            <person name="Margesin R."/>
            <person name="Albuquerque L."/>
            <person name="Zhang D.-C."/>
            <person name="Froufe H.J.C."/>
            <person name="Severino R."/>
            <person name="Roxo I."/>
            <person name="Egas C."/>
            <person name="Da Costa M.S."/>
        </authorList>
    </citation>
    <scope>NUCLEOTIDE SEQUENCE [LARGE SCALE GENOMIC DNA]</scope>
    <source>
        <strain evidence="1 2">S20-91</strain>
    </source>
</reference>
<protein>
    <submittedName>
        <fullName evidence="1">Uncharacterized protein</fullName>
    </submittedName>
</protein>
<dbReference type="AlphaFoldDB" id="A0A2S9H5F1"/>
<dbReference type="EMBL" id="PUGF01000001">
    <property type="protein sequence ID" value="PRC95214.1"/>
    <property type="molecule type" value="Genomic_DNA"/>
</dbReference>
<evidence type="ECO:0000313" key="2">
    <source>
        <dbReference type="Proteomes" id="UP000237839"/>
    </source>
</evidence>
<accession>A0A2S9H5F1</accession>
<sequence>MVIGFLSGLLSGKNMKDGVLLRSLLGADILLL</sequence>
<name>A0A2S9H5F1_9BURK</name>
<dbReference type="Proteomes" id="UP000237839">
    <property type="component" value="Unassembled WGS sequence"/>
</dbReference>
<proteinExistence type="predicted"/>
<evidence type="ECO:0000313" key="1">
    <source>
        <dbReference type="EMBL" id="PRC95214.1"/>
    </source>
</evidence>
<comment type="caution">
    <text evidence="1">The sequence shown here is derived from an EMBL/GenBank/DDBJ whole genome shotgun (WGS) entry which is preliminary data.</text>
</comment>
<organism evidence="1 2">
    <name type="scientific">Solimicrobium silvestre</name>
    <dbReference type="NCBI Taxonomy" id="2099400"/>
    <lineage>
        <taxon>Bacteria</taxon>
        <taxon>Pseudomonadati</taxon>
        <taxon>Pseudomonadota</taxon>
        <taxon>Betaproteobacteria</taxon>
        <taxon>Burkholderiales</taxon>
        <taxon>Oxalobacteraceae</taxon>
        <taxon>Solimicrobium</taxon>
    </lineage>
</organism>
<gene>
    <name evidence="1" type="ORF">S2091_0409</name>
</gene>